<dbReference type="EMBL" id="BSXT01000838">
    <property type="protein sequence ID" value="GMF34925.1"/>
    <property type="molecule type" value="Genomic_DNA"/>
</dbReference>
<dbReference type="OrthoDB" id="1902038at2759"/>
<dbReference type="Proteomes" id="UP001165121">
    <property type="component" value="Unassembled WGS sequence"/>
</dbReference>
<feature type="compositionally biased region" description="Polar residues" evidence="1">
    <location>
        <begin position="162"/>
        <end position="217"/>
    </location>
</feature>
<reference evidence="3" key="1">
    <citation type="submission" date="2023-04" db="EMBL/GenBank/DDBJ databases">
        <title>Phytophthora fragariaefolia NBRC 109709.</title>
        <authorList>
            <person name="Ichikawa N."/>
            <person name="Sato H."/>
            <person name="Tonouchi N."/>
        </authorList>
    </citation>
    <scope>NUCLEOTIDE SEQUENCE</scope>
    <source>
        <strain evidence="3">NBRC 109709</strain>
    </source>
</reference>
<feature type="domain" description="ZSWIM1/3 RNaseH-like" evidence="2">
    <location>
        <begin position="9"/>
        <end position="53"/>
    </location>
</feature>
<feature type="compositionally biased region" description="Acidic residues" evidence="1">
    <location>
        <begin position="102"/>
        <end position="112"/>
    </location>
</feature>
<keyword evidence="4" id="KW-1185">Reference proteome</keyword>
<proteinExistence type="predicted"/>
<dbReference type="InterPro" id="IPR052579">
    <property type="entry name" value="Zinc_finger_SWIM"/>
</dbReference>
<name>A0A9W6XAL4_9STRA</name>
<dbReference type="PANTHER" id="PTHR31569:SF4">
    <property type="entry name" value="SWIM-TYPE DOMAIN-CONTAINING PROTEIN"/>
    <property type="match status" value="1"/>
</dbReference>
<evidence type="ECO:0000256" key="1">
    <source>
        <dbReference type="SAM" id="MobiDB-lite"/>
    </source>
</evidence>
<feature type="compositionally biased region" description="Polar residues" evidence="1">
    <location>
        <begin position="127"/>
        <end position="153"/>
    </location>
</feature>
<accession>A0A9W6XAL4</accession>
<dbReference type="Pfam" id="PF21056">
    <property type="entry name" value="ZSWIM1-3_RNaseH-like"/>
    <property type="match status" value="1"/>
</dbReference>
<dbReference type="PANTHER" id="PTHR31569">
    <property type="entry name" value="SWIM-TYPE DOMAIN-CONTAINING PROTEIN"/>
    <property type="match status" value="1"/>
</dbReference>
<protein>
    <submittedName>
        <fullName evidence="3">Unnamed protein product</fullName>
    </submittedName>
</protein>
<dbReference type="AlphaFoldDB" id="A0A9W6XAL4"/>
<evidence type="ECO:0000313" key="3">
    <source>
        <dbReference type="EMBL" id="GMF34925.1"/>
    </source>
</evidence>
<dbReference type="InterPro" id="IPR048324">
    <property type="entry name" value="ZSWIM1-3_RNaseH-like"/>
</dbReference>
<comment type="caution">
    <text evidence="3">The sequence shown here is derived from an EMBL/GenBank/DDBJ whole genome shotgun (WGS) entry which is preliminary data.</text>
</comment>
<evidence type="ECO:0000313" key="4">
    <source>
        <dbReference type="Proteomes" id="UP001165121"/>
    </source>
</evidence>
<sequence length="328" mass="37578">MGYTFQRLSTLRLVIQQFKRCNPSWSDVQCVVVDKDFAEIGVFQEELPEGRILLRQFHAINYIQEIISKTEYGLDAIQRSRLKPLVSLNRQQRPHLRVLQEPQDDQSGEPQDDQSRRQPSRRVVDAQLQSPQDEPQSPQAIPQFLQDESQSPQDEPHYPQDGSHSSQYDLQLAQHSSLTPPDSTQYSRHDPQTTQQQSELDNCSGATNSADTPSVDSITSIAPQVIEILDEECDSGKDGAESSCFAKAAPDIPKRPRRLSVSRVVRPMGRPRRTQRQRQLERRKKIHELTALLHVHGKPNEDEGTRVNLAELRRRFDDEPVTYHSLHQ</sequence>
<feature type="region of interest" description="Disordered" evidence="1">
    <location>
        <begin position="93"/>
        <end position="217"/>
    </location>
</feature>
<gene>
    <name evidence="3" type="ORF">Pfra01_000910800</name>
</gene>
<organism evidence="3 4">
    <name type="scientific">Phytophthora fragariaefolia</name>
    <dbReference type="NCBI Taxonomy" id="1490495"/>
    <lineage>
        <taxon>Eukaryota</taxon>
        <taxon>Sar</taxon>
        <taxon>Stramenopiles</taxon>
        <taxon>Oomycota</taxon>
        <taxon>Peronosporomycetes</taxon>
        <taxon>Peronosporales</taxon>
        <taxon>Peronosporaceae</taxon>
        <taxon>Phytophthora</taxon>
    </lineage>
</organism>
<evidence type="ECO:0000259" key="2">
    <source>
        <dbReference type="Pfam" id="PF21056"/>
    </source>
</evidence>